<gene>
    <name evidence="4" type="ORF">A2115_02480</name>
</gene>
<sequence>MEDCIFCKIISREVPSQIEKETDNLLVFKEINPAATVHLLIVPKKHIKDVTEDEGVNWASIGKLATTLAKEKGLKSFRMVHNAGGAAAVPHMHVHFLGEVAKDRKV</sequence>
<dbReference type="Gene3D" id="3.30.428.10">
    <property type="entry name" value="HIT-like"/>
    <property type="match status" value="1"/>
</dbReference>
<evidence type="ECO:0000256" key="2">
    <source>
        <dbReference type="PROSITE-ProRule" id="PRU00464"/>
    </source>
</evidence>
<reference evidence="4 5" key="1">
    <citation type="journal article" date="2016" name="Nat. Commun.">
        <title>Thousands of microbial genomes shed light on interconnected biogeochemical processes in an aquifer system.</title>
        <authorList>
            <person name="Anantharaman K."/>
            <person name="Brown C.T."/>
            <person name="Hug L.A."/>
            <person name="Sharon I."/>
            <person name="Castelle C.J."/>
            <person name="Probst A.J."/>
            <person name="Thomas B.C."/>
            <person name="Singh A."/>
            <person name="Wilkins M.J."/>
            <person name="Karaoz U."/>
            <person name="Brodie E.L."/>
            <person name="Williams K.H."/>
            <person name="Hubbard S.S."/>
            <person name="Banfield J.F."/>
        </authorList>
    </citation>
    <scope>NUCLEOTIDE SEQUENCE [LARGE SCALE GENOMIC DNA]</scope>
</reference>
<evidence type="ECO:0000256" key="1">
    <source>
        <dbReference type="PIRSR" id="PIRSR601310-1"/>
    </source>
</evidence>
<dbReference type="Proteomes" id="UP000176198">
    <property type="component" value="Unassembled WGS sequence"/>
</dbReference>
<dbReference type="PROSITE" id="PS51084">
    <property type="entry name" value="HIT_2"/>
    <property type="match status" value="1"/>
</dbReference>
<dbReference type="PANTHER" id="PTHR23089">
    <property type="entry name" value="HISTIDINE TRIAD HIT PROTEIN"/>
    <property type="match status" value="1"/>
</dbReference>
<name>A0A1F7WGR1_9BACT</name>
<dbReference type="STRING" id="1802471.A2115_02480"/>
<dbReference type="SUPFAM" id="SSF54197">
    <property type="entry name" value="HIT-like"/>
    <property type="match status" value="1"/>
</dbReference>
<comment type="caution">
    <text evidence="4">The sequence shown here is derived from an EMBL/GenBank/DDBJ whole genome shotgun (WGS) entry which is preliminary data.</text>
</comment>
<dbReference type="GO" id="GO:0003824">
    <property type="term" value="F:catalytic activity"/>
    <property type="evidence" value="ECO:0007669"/>
    <property type="project" value="InterPro"/>
</dbReference>
<feature type="active site" description="Tele-AMP-histidine intermediate" evidence="1">
    <location>
        <position position="95"/>
    </location>
</feature>
<protein>
    <recommendedName>
        <fullName evidence="3">HIT domain-containing protein</fullName>
    </recommendedName>
</protein>
<proteinExistence type="predicted"/>
<dbReference type="InterPro" id="IPR001310">
    <property type="entry name" value="Histidine_triad_HIT"/>
</dbReference>
<accession>A0A1F7WGR1</accession>
<feature type="short sequence motif" description="Histidine triad motif" evidence="2">
    <location>
        <begin position="91"/>
        <end position="95"/>
    </location>
</feature>
<dbReference type="InterPro" id="IPR011146">
    <property type="entry name" value="HIT-like"/>
</dbReference>
<dbReference type="Pfam" id="PF11969">
    <property type="entry name" value="DcpS_C"/>
    <property type="match status" value="1"/>
</dbReference>
<evidence type="ECO:0000313" key="5">
    <source>
        <dbReference type="Proteomes" id="UP000176198"/>
    </source>
</evidence>
<organism evidence="4 5">
    <name type="scientific">Candidatus Woesebacteria bacterium GWA1_41_8</name>
    <dbReference type="NCBI Taxonomy" id="1802471"/>
    <lineage>
        <taxon>Bacteria</taxon>
        <taxon>Candidatus Woeseibacteriota</taxon>
    </lineage>
</organism>
<dbReference type="AlphaFoldDB" id="A0A1F7WGR1"/>
<feature type="domain" description="HIT" evidence="3">
    <location>
        <begin position="5"/>
        <end position="106"/>
    </location>
</feature>
<evidence type="ECO:0000313" key="4">
    <source>
        <dbReference type="EMBL" id="OGM02026.1"/>
    </source>
</evidence>
<dbReference type="InterPro" id="IPR036265">
    <property type="entry name" value="HIT-like_sf"/>
</dbReference>
<dbReference type="EMBL" id="MGFJ01000032">
    <property type="protein sequence ID" value="OGM02026.1"/>
    <property type="molecule type" value="Genomic_DNA"/>
</dbReference>
<evidence type="ECO:0000259" key="3">
    <source>
        <dbReference type="PROSITE" id="PS51084"/>
    </source>
</evidence>
<dbReference type="PRINTS" id="PR00332">
    <property type="entry name" value="HISTRIAD"/>
</dbReference>